<dbReference type="AlphaFoldDB" id="A0A926EFW5"/>
<dbReference type="PANTHER" id="PTHR43830">
    <property type="entry name" value="PROTEIN PSP1"/>
    <property type="match status" value="1"/>
</dbReference>
<dbReference type="NCBIfam" id="NF041131">
    <property type="entry name" value="RicT_YaaT_fam"/>
    <property type="match status" value="1"/>
</dbReference>
<dbReference type="RefSeq" id="WP_262398376.1">
    <property type="nucleotide sequence ID" value="NZ_JACRTC010000010.1"/>
</dbReference>
<proteinExistence type="predicted"/>
<accession>A0A926EFW5</accession>
<organism evidence="2 3">
    <name type="scientific">Zongyangia hominis</name>
    <dbReference type="NCBI Taxonomy" id="2763677"/>
    <lineage>
        <taxon>Bacteria</taxon>
        <taxon>Bacillati</taxon>
        <taxon>Bacillota</taxon>
        <taxon>Clostridia</taxon>
        <taxon>Eubacteriales</taxon>
        <taxon>Oscillospiraceae</taxon>
        <taxon>Zongyangia</taxon>
    </lineage>
</organism>
<dbReference type="PROSITE" id="PS51411">
    <property type="entry name" value="PSP1_C"/>
    <property type="match status" value="1"/>
</dbReference>
<reference evidence="2" key="1">
    <citation type="submission" date="2020-08" db="EMBL/GenBank/DDBJ databases">
        <title>Genome public.</title>
        <authorList>
            <person name="Liu C."/>
            <person name="Sun Q."/>
        </authorList>
    </citation>
    <scope>NUCLEOTIDE SEQUENCE</scope>
    <source>
        <strain evidence="2">NSJ-54</strain>
    </source>
</reference>
<dbReference type="EMBL" id="JACRTC010000010">
    <property type="protein sequence ID" value="MBC8571326.1"/>
    <property type="molecule type" value="Genomic_DNA"/>
</dbReference>
<dbReference type="GO" id="GO:0005737">
    <property type="term" value="C:cytoplasm"/>
    <property type="evidence" value="ECO:0007669"/>
    <property type="project" value="TreeGrafter"/>
</dbReference>
<comment type="caution">
    <text evidence="2">The sequence shown here is derived from an EMBL/GenBank/DDBJ whole genome shotgun (WGS) entry which is preliminary data.</text>
</comment>
<evidence type="ECO:0000313" key="3">
    <source>
        <dbReference type="Proteomes" id="UP000660861"/>
    </source>
</evidence>
<name>A0A926EFW5_9FIRM</name>
<gene>
    <name evidence="2" type="ORF">H8709_10890</name>
</gene>
<dbReference type="PANTHER" id="PTHR43830:SF3">
    <property type="entry name" value="PROTEIN PSP1"/>
    <property type="match status" value="1"/>
</dbReference>
<keyword evidence="3" id="KW-1185">Reference proteome</keyword>
<feature type="domain" description="PSP1 C-terminal" evidence="1">
    <location>
        <begin position="61"/>
        <end position="146"/>
    </location>
</feature>
<evidence type="ECO:0000259" key="1">
    <source>
        <dbReference type="PROSITE" id="PS51411"/>
    </source>
</evidence>
<dbReference type="InterPro" id="IPR007557">
    <property type="entry name" value="PSP1_C"/>
</dbReference>
<evidence type="ECO:0000313" key="2">
    <source>
        <dbReference type="EMBL" id="MBC8571326.1"/>
    </source>
</evidence>
<dbReference type="Proteomes" id="UP000660861">
    <property type="component" value="Unassembled WGS sequence"/>
</dbReference>
<sequence>MTEVIGVRFKSVGKVYYFDPDGVAIQKGQFVIVETARGIECGEVAMGNRAVDDQEIVKPLKKVIRVATPEDLKHVEDNHKKESAAFGICLEKIAAHKLQMKLVDVEYTFDNNKILFYFTADGRVDFRELVKDLASVFRTRIELRQIGVRDEAKMLGGLGVCGKPFCCATFLGEFQPVSIKMAKEQGLSLNPTKISGTCGRLMCCLKYEQEAYEDLLRNTPKVGAYVQTGEGRGSVIEVNLLTGLLKVRLDKARDAAPRIFPKEEVKVIKDAQIRLDRSEIAALKDLEG</sequence>
<dbReference type="Pfam" id="PF04468">
    <property type="entry name" value="PSP1"/>
    <property type="match status" value="1"/>
</dbReference>
<protein>
    <submittedName>
        <fullName evidence="2">Stage 0 sporulation family protein</fullName>
    </submittedName>
</protein>
<dbReference type="InterPro" id="IPR047767">
    <property type="entry name" value="PSP1-like"/>
</dbReference>